<gene>
    <name evidence="4" type="ORF">AVDCRST_MAG80-230</name>
</gene>
<dbReference type="PANTHER" id="PTHR39157:SF1">
    <property type="entry name" value="DOXX FAMILY PROTEIN"/>
    <property type="match status" value="1"/>
</dbReference>
<dbReference type="EMBL" id="CADCVC010000023">
    <property type="protein sequence ID" value="CAA9425907.1"/>
    <property type="molecule type" value="Genomic_DNA"/>
</dbReference>
<evidence type="ECO:0000259" key="3">
    <source>
        <dbReference type="Pfam" id="PF04173"/>
    </source>
</evidence>
<protein>
    <recommendedName>
        <fullName evidence="3">TQO small subunit DoxD domain-containing protein</fullName>
    </recommendedName>
</protein>
<proteinExistence type="predicted"/>
<evidence type="ECO:0000256" key="1">
    <source>
        <dbReference type="SAM" id="MobiDB-lite"/>
    </source>
</evidence>
<dbReference type="AlphaFoldDB" id="A0A6J4PVP9"/>
<keyword evidence="2" id="KW-0812">Transmembrane</keyword>
<dbReference type="PANTHER" id="PTHR39157">
    <property type="entry name" value="INTEGRAL MEMBRANE PROTEIN-RELATED"/>
    <property type="match status" value="1"/>
</dbReference>
<feature type="domain" description="TQO small subunit DoxD" evidence="3">
    <location>
        <begin position="6"/>
        <end position="149"/>
    </location>
</feature>
<sequence>MKGMAWVRVLVGAVWLNGALEKLLNPNFPTQFADSLAAGGFVSQAPPFFRAFMEGVVGPNAEIFAQVVRLTELSLGLALVLGALTNVVALGSVGQSLSIMLSQGGVGLGVGLGAPEFLNFDLLMALLSVLILLSPGAKLPSLDAALARRRPRLVPLLLNRRVGGGGSTPASTVPGAAPGGPSRGRPARKG</sequence>
<dbReference type="Pfam" id="PF04173">
    <property type="entry name" value="DoxD"/>
    <property type="match status" value="1"/>
</dbReference>
<feature type="region of interest" description="Disordered" evidence="1">
    <location>
        <begin position="164"/>
        <end position="190"/>
    </location>
</feature>
<evidence type="ECO:0000256" key="2">
    <source>
        <dbReference type="SAM" id="Phobius"/>
    </source>
</evidence>
<feature type="transmembrane region" description="Helical" evidence="2">
    <location>
        <begin position="75"/>
        <end position="97"/>
    </location>
</feature>
<name>A0A6J4PVP9_9ACTN</name>
<evidence type="ECO:0000313" key="4">
    <source>
        <dbReference type="EMBL" id="CAA9425907.1"/>
    </source>
</evidence>
<keyword evidence="2" id="KW-0472">Membrane</keyword>
<feature type="transmembrane region" description="Helical" evidence="2">
    <location>
        <begin position="117"/>
        <end position="139"/>
    </location>
</feature>
<keyword evidence="2" id="KW-1133">Transmembrane helix</keyword>
<dbReference type="InterPro" id="IPR007301">
    <property type="entry name" value="DoxD"/>
</dbReference>
<organism evidence="4">
    <name type="scientific">uncultured Rubrobacteraceae bacterium</name>
    <dbReference type="NCBI Taxonomy" id="349277"/>
    <lineage>
        <taxon>Bacteria</taxon>
        <taxon>Bacillati</taxon>
        <taxon>Actinomycetota</taxon>
        <taxon>Rubrobacteria</taxon>
        <taxon>Rubrobacterales</taxon>
        <taxon>Rubrobacteraceae</taxon>
        <taxon>environmental samples</taxon>
    </lineage>
</organism>
<reference evidence="4" key="1">
    <citation type="submission" date="2020-02" db="EMBL/GenBank/DDBJ databases">
        <authorList>
            <person name="Meier V. D."/>
        </authorList>
    </citation>
    <scope>NUCLEOTIDE SEQUENCE</scope>
    <source>
        <strain evidence="4">AVDCRST_MAG80</strain>
    </source>
</reference>
<accession>A0A6J4PVP9</accession>